<proteinExistence type="predicted"/>
<feature type="compositionally biased region" description="Acidic residues" evidence="2">
    <location>
        <begin position="910"/>
        <end position="925"/>
    </location>
</feature>
<dbReference type="PANTHER" id="PTHR41313">
    <property type="entry name" value="ADENINE-SPECIFIC METHYLTRANSFERASE"/>
    <property type="match status" value="1"/>
</dbReference>
<dbReference type="Pfam" id="PF04851">
    <property type="entry name" value="ResIII"/>
    <property type="match status" value="1"/>
</dbReference>
<dbReference type="GO" id="GO:0003677">
    <property type="term" value="F:DNA binding"/>
    <property type="evidence" value="ECO:0007669"/>
    <property type="project" value="InterPro"/>
</dbReference>
<dbReference type="InterPro" id="IPR052933">
    <property type="entry name" value="DNA_Protect_Modify"/>
</dbReference>
<dbReference type="GO" id="GO:0004386">
    <property type="term" value="F:helicase activity"/>
    <property type="evidence" value="ECO:0007669"/>
    <property type="project" value="UniProtKB-KW"/>
</dbReference>
<evidence type="ECO:0000313" key="4">
    <source>
        <dbReference type="EMBL" id="MDX5930425.1"/>
    </source>
</evidence>
<keyword evidence="1" id="KW-0175">Coiled coil</keyword>
<feature type="region of interest" description="Disordered" evidence="2">
    <location>
        <begin position="885"/>
        <end position="925"/>
    </location>
</feature>
<dbReference type="GO" id="GO:0016787">
    <property type="term" value="F:hydrolase activity"/>
    <property type="evidence" value="ECO:0007669"/>
    <property type="project" value="InterPro"/>
</dbReference>
<keyword evidence="4" id="KW-0067">ATP-binding</keyword>
<dbReference type="SUPFAM" id="SSF52540">
    <property type="entry name" value="P-loop containing nucleoside triphosphate hydrolases"/>
    <property type="match status" value="2"/>
</dbReference>
<evidence type="ECO:0000256" key="2">
    <source>
        <dbReference type="SAM" id="MobiDB-lite"/>
    </source>
</evidence>
<dbReference type="InterPro" id="IPR001650">
    <property type="entry name" value="Helicase_C-like"/>
</dbReference>
<dbReference type="EMBL" id="JAWXYB010000018">
    <property type="protein sequence ID" value="MDX5930425.1"/>
    <property type="molecule type" value="Genomic_DNA"/>
</dbReference>
<dbReference type="GO" id="GO:0005524">
    <property type="term" value="F:ATP binding"/>
    <property type="evidence" value="ECO:0007669"/>
    <property type="project" value="InterPro"/>
</dbReference>
<dbReference type="Pfam" id="PF00271">
    <property type="entry name" value="Helicase_C"/>
    <property type="match status" value="1"/>
</dbReference>
<evidence type="ECO:0000313" key="5">
    <source>
        <dbReference type="Proteomes" id="UP001279553"/>
    </source>
</evidence>
<evidence type="ECO:0000259" key="3">
    <source>
        <dbReference type="SMART" id="SM00487"/>
    </source>
</evidence>
<feature type="coiled-coil region" evidence="1">
    <location>
        <begin position="822"/>
        <end position="849"/>
    </location>
</feature>
<dbReference type="PANTHER" id="PTHR41313:SF1">
    <property type="entry name" value="DNA METHYLASE ADENINE-SPECIFIC DOMAIN-CONTAINING PROTEIN"/>
    <property type="match status" value="1"/>
</dbReference>
<keyword evidence="5" id="KW-1185">Reference proteome</keyword>
<feature type="domain" description="Helicase ATP-binding" evidence="3">
    <location>
        <begin position="65"/>
        <end position="332"/>
    </location>
</feature>
<name>A0AAW9DQB9_ACIAO</name>
<keyword evidence="4" id="KW-0347">Helicase</keyword>
<dbReference type="SMART" id="SM00487">
    <property type="entry name" value="DEXDc"/>
    <property type="match status" value="1"/>
</dbReference>
<keyword evidence="4" id="KW-0547">Nucleotide-binding</keyword>
<gene>
    <name evidence="4" type="ORF">SIL87_06575</name>
</gene>
<dbReference type="InterPro" id="IPR006935">
    <property type="entry name" value="Helicase/UvrB_N"/>
</dbReference>
<dbReference type="AlphaFoldDB" id="A0AAW9DQB9"/>
<keyword evidence="4" id="KW-0378">Hydrolase</keyword>
<dbReference type="InterPro" id="IPR027417">
    <property type="entry name" value="P-loop_NTPase"/>
</dbReference>
<organism evidence="4 5">
    <name type="scientific">Acidiphilium acidophilum</name>
    <name type="common">Thiobacillus acidophilus</name>
    <dbReference type="NCBI Taxonomy" id="76588"/>
    <lineage>
        <taxon>Bacteria</taxon>
        <taxon>Pseudomonadati</taxon>
        <taxon>Pseudomonadota</taxon>
        <taxon>Alphaproteobacteria</taxon>
        <taxon>Acetobacterales</taxon>
        <taxon>Acidocellaceae</taxon>
        <taxon>Acidiphilium</taxon>
    </lineage>
</organism>
<comment type="caution">
    <text evidence="4">The sequence shown here is derived from an EMBL/GenBank/DDBJ whole genome shotgun (WGS) entry which is preliminary data.</text>
</comment>
<reference evidence="4 5" key="1">
    <citation type="submission" date="2023-11" db="EMBL/GenBank/DDBJ databases">
        <title>MicrobeMod: A computational toolkit for identifying prokaryotic methylation and restriction-modification with nanopore sequencing.</title>
        <authorList>
            <person name="Crits-Christoph A."/>
            <person name="Kang S.C."/>
            <person name="Lee H."/>
            <person name="Ostrov N."/>
        </authorList>
    </citation>
    <scope>NUCLEOTIDE SEQUENCE [LARGE SCALE GENOMIC DNA]</scope>
    <source>
        <strain evidence="4 5">DSMZ 700</strain>
    </source>
</reference>
<dbReference type="Gene3D" id="3.40.50.300">
    <property type="entry name" value="P-loop containing nucleotide triphosphate hydrolases"/>
    <property type="match status" value="2"/>
</dbReference>
<dbReference type="InterPro" id="IPR014001">
    <property type="entry name" value="Helicase_ATP-bd"/>
</dbReference>
<evidence type="ECO:0000256" key="1">
    <source>
        <dbReference type="SAM" id="Coils"/>
    </source>
</evidence>
<accession>A0AAW9DQB9</accession>
<sequence length="925" mass="103695">MRQLNAEDTEAAKEKLGKIKTAFQNWIWTDAERAERLSRIYNDTMNNMVPRHFDGSHLSLPGASTVIKFYPHQKRVIWRVIAAGSTYIAHAVGAGKTFSMAAAIMEQKRLGLITKAMMVVPGHCLAQASREFLLLYPTAKILVADEVNFAKPKRQRFMARAATADWDCIIITHSAFRFIPIPAAFERRMIEDQIAAFESMLEELDGDDRISRKQIERQKEGYETKLENLGTRKDDLLTISEMGIDQIIVDEAQEFRKLAFATNQSTLKGVDPNGSQRAWDLFVKSRFIESINQGRSLVMASGTPITNTMGELYTLQRFFASDILLRTGLHHFDAWASNFGDARTELELQPSGTYKPVTRFSEFVNVPELIDIFRSFADIVLKGDLRDNLRLPRIATGKRQVITAAPSKMFKAYQRHLDGRIKAIESRHGRPKKGDDILLSVITDGRHAAVDLRLVAAHLPDDPDSKLNALIENAWRIYQENAANVYEMAPGVSYEVTGAGQMIFSDLGTLGVEAKRGFSAYRWIKTQLVARGVPASEIAFMQDFKKTSEKQRLFAAFNAGKIRFLIGSTQTMGTGVNAQKRLKALHHLDVPWLPSDIEQREGRIERQGNQNEEIEIYAYATLTSMDATMWQNNERKQRFIEASLSGDRSVRRLEDAGSQSNQFAMAKAIASGDQRLMQKAGLEAEIARLVRLHDAHIDNQIAVRRTITDARETIAFNQQRIGEITQDLAVRQDTRGENFAMRLNGKNFTERKAAGSAILKAVMEAAWDDAAKVNGEIGGFPFSVRLTRDRKAAIMASHIVIQRSHHRDNVEMPDDPTALGVIARLESALSRFEAQREECEKRLADATRRLADYEPRLGQPFDLAGELDAKRDELKAIDQALASKPEEDAASIAPAPEDADFGQFILLPPSDDDDVEPADEMAEAA</sequence>
<protein>
    <submittedName>
        <fullName evidence="4">Helicase-related protein</fullName>
    </submittedName>
</protein>
<dbReference type="Proteomes" id="UP001279553">
    <property type="component" value="Unassembled WGS sequence"/>
</dbReference>